<comment type="caution">
    <text evidence="4">The sequence shown here is derived from an EMBL/GenBank/DDBJ whole genome shotgun (WGS) entry which is preliminary data.</text>
</comment>
<dbReference type="InterPro" id="IPR036380">
    <property type="entry name" value="Isochorismatase-like_sf"/>
</dbReference>
<proteinExistence type="predicted"/>
<evidence type="ECO:0000256" key="2">
    <source>
        <dbReference type="SAM" id="SignalP"/>
    </source>
</evidence>
<dbReference type="EMBL" id="BPQF01000011">
    <property type="protein sequence ID" value="GJD39685.1"/>
    <property type="molecule type" value="Genomic_DNA"/>
</dbReference>
<dbReference type="InterPro" id="IPR000868">
    <property type="entry name" value="Isochorismatase-like_dom"/>
</dbReference>
<keyword evidence="2" id="KW-0732">Signal</keyword>
<dbReference type="SUPFAM" id="SSF52499">
    <property type="entry name" value="Isochorismatase-like hydrolases"/>
    <property type="match status" value="1"/>
</dbReference>
<dbReference type="RefSeq" id="WP_238253897.1">
    <property type="nucleotide sequence ID" value="NZ_BPQF01000011.1"/>
</dbReference>
<dbReference type="PANTHER" id="PTHR43540">
    <property type="entry name" value="PEROXYUREIDOACRYLATE/UREIDOACRYLATE AMIDOHYDROLASE-RELATED"/>
    <property type="match status" value="1"/>
</dbReference>
<dbReference type="PANTHER" id="PTHR43540:SF15">
    <property type="entry name" value="BLR5631 PROTEIN"/>
    <property type="match status" value="1"/>
</dbReference>
<reference evidence="4" key="2">
    <citation type="submission" date="2021-08" db="EMBL/GenBank/DDBJ databases">
        <authorList>
            <person name="Tani A."/>
            <person name="Ola A."/>
            <person name="Ogura Y."/>
            <person name="Katsura K."/>
            <person name="Hayashi T."/>
        </authorList>
    </citation>
    <scope>NUCLEOTIDE SEQUENCE</scope>
    <source>
        <strain evidence="4">DSM 21893</strain>
    </source>
</reference>
<dbReference type="CDD" id="cd01014">
    <property type="entry name" value="nicotinamidase_related"/>
    <property type="match status" value="1"/>
</dbReference>
<protein>
    <submittedName>
        <fullName evidence="4">Peroxyureidoacrylate/ureidoacrylate amidohydrolase RutB</fullName>
    </submittedName>
</protein>
<feature type="domain" description="Isochorismatase-like" evidence="3">
    <location>
        <begin position="39"/>
        <end position="207"/>
    </location>
</feature>
<keyword evidence="5" id="KW-1185">Reference proteome</keyword>
<dbReference type="InterPro" id="IPR050272">
    <property type="entry name" value="Isochorismatase-like_hydrls"/>
</dbReference>
<feature type="signal peptide" evidence="2">
    <location>
        <begin position="1"/>
        <end position="19"/>
    </location>
</feature>
<feature type="chain" id="PRO_5043506709" evidence="2">
    <location>
        <begin position="20"/>
        <end position="215"/>
    </location>
</feature>
<gene>
    <name evidence="4" type="primary">rutB_2</name>
    <name evidence="4" type="ORF">OICFNHDK_2148</name>
</gene>
<dbReference type="GO" id="GO:0016787">
    <property type="term" value="F:hydrolase activity"/>
    <property type="evidence" value="ECO:0007669"/>
    <property type="project" value="UniProtKB-KW"/>
</dbReference>
<evidence type="ECO:0000256" key="1">
    <source>
        <dbReference type="ARBA" id="ARBA00022801"/>
    </source>
</evidence>
<name>A0AAV4Z7Z4_9HYPH</name>
<evidence type="ECO:0000313" key="4">
    <source>
        <dbReference type="EMBL" id="GJD39685.1"/>
    </source>
</evidence>
<accession>A0AAV4Z7Z4</accession>
<dbReference type="AlphaFoldDB" id="A0AAV4Z7Z4"/>
<dbReference type="Gene3D" id="3.40.50.850">
    <property type="entry name" value="Isochorismatase-like"/>
    <property type="match status" value="1"/>
</dbReference>
<organism evidence="4 5">
    <name type="scientific">Methylobacterium bullatum</name>
    <dbReference type="NCBI Taxonomy" id="570505"/>
    <lineage>
        <taxon>Bacteria</taxon>
        <taxon>Pseudomonadati</taxon>
        <taxon>Pseudomonadota</taxon>
        <taxon>Alphaproteobacteria</taxon>
        <taxon>Hyphomicrobiales</taxon>
        <taxon>Methylobacteriaceae</taxon>
        <taxon>Methylobacterium</taxon>
    </lineage>
</organism>
<keyword evidence="1" id="KW-0378">Hydrolase</keyword>
<sequence>MSNMLLGAVLLALSTPAVAPRTLLEIAGARPPALDKTRAALVIIDAQKEYRSGVLPLPGFDPAVTRIVELRDWAHANGVPVIHVRHVAKANSAAFAEGSAGAEFIPELTPIQDEMVVTKRLPNSFAGTDLDDILHRERRGLLILAGFMTHMCVEATARSALDRSYESFVVADATATRSLPAGSGSIAAEEVKRNALAAIADRFAWIVPTSWVTGR</sequence>
<reference evidence="4" key="1">
    <citation type="journal article" date="2016" name="Front. Microbiol.">
        <title>Genome Sequence of the Piezophilic, Mesophilic Sulfate-Reducing Bacterium Desulfovibrio indicus J2T.</title>
        <authorList>
            <person name="Cao J."/>
            <person name="Maignien L."/>
            <person name="Shao Z."/>
            <person name="Alain K."/>
            <person name="Jebbar M."/>
        </authorList>
    </citation>
    <scope>NUCLEOTIDE SEQUENCE</scope>
    <source>
        <strain evidence="4">DSM 21893</strain>
    </source>
</reference>
<evidence type="ECO:0000313" key="5">
    <source>
        <dbReference type="Proteomes" id="UP001055307"/>
    </source>
</evidence>
<evidence type="ECO:0000259" key="3">
    <source>
        <dbReference type="Pfam" id="PF00857"/>
    </source>
</evidence>
<dbReference type="Proteomes" id="UP001055307">
    <property type="component" value="Unassembled WGS sequence"/>
</dbReference>
<dbReference type="Pfam" id="PF00857">
    <property type="entry name" value="Isochorismatase"/>
    <property type="match status" value="1"/>
</dbReference>